<keyword evidence="3 4" id="KW-0472">Membrane</keyword>
<dbReference type="InterPro" id="IPR004995">
    <property type="entry name" value="Spore_Ger"/>
</dbReference>
<evidence type="ECO:0000256" key="3">
    <source>
        <dbReference type="ARBA" id="ARBA00023136"/>
    </source>
</evidence>
<feature type="region of interest" description="Disordered" evidence="5">
    <location>
        <begin position="490"/>
        <end position="513"/>
    </location>
</feature>
<dbReference type="PANTHER" id="PTHR22550:SF5">
    <property type="entry name" value="LEUCINE ZIPPER PROTEIN 4"/>
    <property type="match status" value="1"/>
</dbReference>
<keyword evidence="6" id="KW-0812">Transmembrane</keyword>
<dbReference type="Pfam" id="PF03323">
    <property type="entry name" value="GerA"/>
    <property type="match status" value="1"/>
</dbReference>
<feature type="transmembrane region" description="Helical" evidence="6">
    <location>
        <begin position="393"/>
        <end position="411"/>
    </location>
</feature>
<evidence type="ECO:0000256" key="2">
    <source>
        <dbReference type="ARBA" id="ARBA00005278"/>
    </source>
</evidence>
<gene>
    <name evidence="7" type="ORF">ACFSJF_05775</name>
</gene>
<evidence type="ECO:0000313" key="7">
    <source>
        <dbReference type="EMBL" id="MFD2043772.1"/>
    </source>
</evidence>
<keyword evidence="6" id="KW-1133">Transmembrane helix</keyword>
<proteinExistence type="inferred from homology"/>
<dbReference type="InterPro" id="IPR050768">
    <property type="entry name" value="UPF0353/GerABKA_families"/>
</dbReference>
<evidence type="ECO:0000256" key="4">
    <source>
        <dbReference type="PIRNR" id="PIRNR005690"/>
    </source>
</evidence>
<evidence type="ECO:0000313" key="8">
    <source>
        <dbReference type="Proteomes" id="UP001597383"/>
    </source>
</evidence>
<dbReference type="PIRSF" id="PIRSF005690">
    <property type="entry name" value="GerBA"/>
    <property type="match status" value="1"/>
</dbReference>
<sequence>MFKKRKEIKQAKSKNSKNEKNQKIVLNDLDDNIKRYKELFGSDSDLCVRYIQGDSCKVGILYIDSLVEKEIIDQHVIRALNNQITNINDVINKITLSTNQMKEITKHDEVIEHLLQGYSIIFVDGYNISYAAETAGGERRPVSESTVETVVRGPRESFNESLMTSIGLIRRRINTPKLQVYKKSIGKESKTSIAVLFIDGIAKDNIVKEVISRIDKISIDGVLESLYIEEMIEDPKRYSPFPTVFNSERPDRIAAGLLEGRIAIMVDGTPVVLLVPATIGLFLTSNEDYYQRYDISSFMKLLRGFAFILSVILPGFYVALLTYHQEMIPTPLLIAITGQREGVPFGLAIEVAIMEITFEILREAGIRLPKTVGAAVSIVGGLVLGQAAVEAGLVGQATVIAVALTAICSFTTPSYNIAITARLLRFVLLILSSVLGAFGLIFGLIFIFIHVNSLRSFSVPYLAPLVPFHKEDWKDLFIRAPWWGMEQRPEEVTNDNQNRMQEGNKERHFNRRN</sequence>
<comment type="caution">
    <text evidence="7">The sequence shown here is derived from an EMBL/GenBank/DDBJ whole genome shotgun (WGS) entry which is preliminary data.</text>
</comment>
<name>A0ABW4VVT7_9BACI</name>
<comment type="similarity">
    <text evidence="2 4">Belongs to the GerABKA family.</text>
</comment>
<feature type="transmembrane region" description="Helical" evidence="6">
    <location>
        <begin position="423"/>
        <end position="449"/>
    </location>
</feature>
<feature type="transmembrane region" description="Helical" evidence="6">
    <location>
        <begin position="301"/>
        <end position="323"/>
    </location>
</feature>
<dbReference type="PANTHER" id="PTHR22550">
    <property type="entry name" value="SPORE GERMINATION PROTEIN"/>
    <property type="match status" value="1"/>
</dbReference>
<reference evidence="8" key="1">
    <citation type="journal article" date="2019" name="Int. J. Syst. Evol. Microbiol.">
        <title>The Global Catalogue of Microorganisms (GCM) 10K type strain sequencing project: providing services to taxonomists for standard genome sequencing and annotation.</title>
        <authorList>
            <consortium name="The Broad Institute Genomics Platform"/>
            <consortium name="The Broad Institute Genome Sequencing Center for Infectious Disease"/>
            <person name="Wu L."/>
            <person name="Ma J."/>
        </authorList>
    </citation>
    <scope>NUCLEOTIDE SEQUENCE [LARGE SCALE GENOMIC DNA]</scope>
    <source>
        <strain evidence="8">R28</strain>
    </source>
</reference>
<dbReference type="Proteomes" id="UP001597383">
    <property type="component" value="Unassembled WGS sequence"/>
</dbReference>
<evidence type="ECO:0000256" key="6">
    <source>
        <dbReference type="SAM" id="Phobius"/>
    </source>
</evidence>
<protein>
    <submittedName>
        <fullName evidence="7">Spore germination protein</fullName>
    </submittedName>
</protein>
<keyword evidence="8" id="KW-1185">Reference proteome</keyword>
<dbReference type="RefSeq" id="WP_377558968.1">
    <property type="nucleotide sequence ID" value="NZ_JBHUHQ010000011.1"/>
</dbReference>
<comment type="subcellular location">
    <subcellularLocation>
        <location evidence="4">Cell membrane</location>
    </subcellularLocation>
    <subcellularLocation>
        <location evidence="1">Membrane</location>
        <topology evidence="1">Multi-pass membrane protein</topology>
    </subcellularLocation>
</comment>
<accession>A0ABW4VVT7</accession>
<organism evidence="7 8">
    <name type="scientific">Ornithinibacillus salinisoli</name>
    <dbReference type="NCBI Taxonomy" id="1848459"/>
    <lineage>
        <taxon>Bacteria</taxon>
        <taxon>Bacillati</taxon>
        <taxon>Bacillota</taxon>
        <taxon>Bacilli</taxon>
        <taxon>Bacillales</taxon>
        <taxon>Bacillaceae</taxon>
        <taxon>Ornithinibacillus</taxon>
    </lineage>
</organism>
<evidence type="ECO:0000256" key="1">
    <source>
        <dbReference type="ARBA" id="ARBA00004141"/>
    </source>
</evidence>
<dbReference type="EMBL" id="JBHUHQ010000011">
    <property type="protein sequence ID" value="MFD2043772.1"/>
    <property type="molecule type" value="Genomic_DNA"/>
</dbReference>
<evidence type="ECO:0000256" key="5">
    <source>
        <dbReference type="SAM" id="MobiDB-lite"/>
    </source>
</evidence>